<keyword evidence="2" id="KW-0732">Signal</keyword>
<feature type="signal peptide" evidence="2">
    <location>
        <begin position="1"/>
        <end position="25"/>
    </location>
</feature>
<dbReference type="Proteomes" id="UP000030848">
    <property type="component" value="Unassembled WGS sequence"/>
</dbReference>
<gene>
    <name evidence="3" type="ORF">MINT15_11460</name>
</gene>
<dbReference type="InterPro" id="IPR058248">
    <property type="entry name" value="Lxx211020-like"/>
</dbReference>
<evidence type="ECO:0000313" key="3">
    <source>
        <dbReference type="EMBL" id="KHF44264.1"/>
    </source>
</evidence>
<feature type="chain" id="PRO_5032420140" description="Copper(I)-binding protein" evidence="2">
    <location>
        <begin position="26"/>
        <end position="192"/>
    </location>
</feature>
<dbReference type="Pfam" id="PF04314">
    <property type="entry name" value="PCuAC"/>
    <property type="match status" value="1"/>
</dbReference>
<dbReference type="RefSeq" id="WP_015787779.1">
    <property type="nucleotide sequence ID" value="NZ_CALJZO010000067.1"/>
</dbReference>
<accession>A0A837DD12</accession>
<name>A0A837DD12_9PSEU</name>
<dbReference type="InterPro" id="IPR036182">
    <property type="entry name" value="PCuAC_sf"/>
</dbReference>
<proteinExistence type="predicted"/>
<reference evidence="3 4" key="1">
    <citation type="submission" date="2014-10" db="EMBL/GenBank/DDBJ databases">
        <title>Genome sequence of Micropolyspora internatus JCM3315.</title>
        <authorList>
            <person name="Shin S.-K."/>
            <person name="Yi H."/>
        </authorList>
    </citation>
    <scope>NUCLEOTIDE SEQUENCE [LARGE SCALE GENOMIC DNA]</scope>
    <source>
        <strain evidence="3 4">JCM 3315</strain>
    </source>
</reference>
<dbReference type="EMBL" id="JRZE01000003">
    <property type="protein sequence ID" value="KHF44264.1"/>
    <property type="molecule type" value="Genomic_DNA"/>
</dbReference>
<protein>
    <recommendedName>
        <fullName evidence="5">Copper(I)-binding protein</fullName>
    </recommendedName>
</protein>
<dbReference type="AlphaFoldDB" id="A0A837DD12"/>
<evidence type="ECO:0008006" key="5">
    <source>
        <dbReference type="Google" id="ProtNLM"/>
    </source>
</evidence>
<dbReference type="PANTHER" id="PTHR36302">
    <property type="entry name" value="BLR7088 PROTEIN"/>
    <property type="match status" value="1"/>
</dbReference>
<evidence type="ECO:0000256" key="1">
    <source>
        <dbReference type="SAM" id="MobiDB-lite"/>
    </source>
</evidence>
<dbReference type="PANTHER" id="PTHR36302:SF1">
    <property type="entry name" value="COPPER CHAPERONE PCU(A)C"/>
    <property type="match status" value="1"/>
</dbReference>
<evidence type="ECO:0000313" key="4">
    <source>
        <dbReference type="Proteomes" id="UP000030848"/>
    </source>
</evidence>
<dbReference type="Gene3D" id="2.60.40.1890">
    <property type="entry name" value="PCu(A)C copper chaperone"/>
    <property type="match status" value="1"/>
</dbReference>
<comment type="caution">
    <text evidence="3">The sequence shown here is derived from an EMBL/GenBank/DDBJ whole genome shotgun (WGS) entry which is preliminary data.</text>
</comment>
<evidence type="ECO:0000256" key="2">
    <source>
        <dbReference type="SAM" id="SignalP"/>
    </source>
</evidence>
<dbReference type="SUPFAM" id="SSF110087">
    <property type="entry name" value="DR1885-like metal-binding protein"/>
    <property type="match status" value="1"/>
</dbReference>
<feature type="region of interest" description="Disordered" evidence="1">
    <location>
        <begin position="168"/>
        <end position="192"/>
    </location>
</feature>
<dbReference type="PROSITE" id="PS51257">
    <property type="entry name" value="PROKAR_LIPOPROTEIN"/>
    <property type="match status" value="1"/>
</dbReference>
<sequence length="192" mass="19661">MKRRMVGSAVVAVGSALLVAGCAAGQITQTDTQVAAINGASTQVGSIAIQNAEIAYPEGPTGNTSGGAGGSGVYPPNSDAEAVIWLINEGGEDDELVSARTDAARNVTIEGSRVVPAQRMLVLSPEKQGTNNPNNGQLILEGLTEQLRPGQLVEITLTFREAGPVTFEMPVAVPEEPRTNPADPAEGAGGEE</sequence>
<organism evidence="3 4">
    <name type="scientific">Saccharomonospora viridis</name>
    <dbReference type="NCBI Taxonomy" id="1852"/>
    <lineage>
        <taxon>Bacteria</taxon>
        <taxon>Bacillati</taxon>
        <taxon>Actinomycetota</taxon>
        <taxon>Actinomycetes</taxon>
        <taxon>Pseudonocardiales</taxon>
        <taxon>Pseudonocardiaceae</taxon>
        <taxon>Saccharomonospora</taxon>
    </lineage>
</organism>
<dbReference type="OMA" id="TQTTDYI"/>
<dbReference type="InterPro" id="IPR007410">
    <property type="entry name" value="LpqE-like"/>
</dbReference>